<accession>A0ABU0AJT4</accession>
<evidence type="ECO:0000313" key="2">
    <source>
        <dbReference type="Proteomes" id="UP001238088"/>
    </source>
</evidence>
<comment type="caution">
    <text evidence="1">The sequence shown here is derived from an EMBL/GenBank/DDBJ whole genome shotgun (WGS) entry which is preliminary data.</text>
</comment>
<sequence>MEKTAFKHDGVLWQYAICFGQPVDLTYYSVLREEYNIKEDEECLSFGK</sequence>
<dbReference type="EMBL" id="JAUSUB010000015">
    <property type="protein sequence ID" value="MDQ0271523.1"/>
    <property type="molecule type" value="Genomic_DNA"/>
</dbReference>
<keyword evidence="2" id="KW-1185">Reference proteome</keyword>
<protein>
    <submittedName>
        <fullName evidence="1">RimJ/RimL family protein N-acetyltransferase</fullName>
    </submittedName>
</protein>
<organism evidence="1 2">
    <name type="scientific">Cytobacillus purgationiresistens</name>
    <dbReference type="NCBI Taxonomy" id="863449"/>
    <lineage>
        <taxon>Bacteria</taxon>
        <taxon>Bacillati</taxon>
        <taxon>Bacillota</taxon>
        <taxon>Bacilli</taxon>
        <taxon>Bacillales</taxon>
        <taxon>Bacillaceae</taxon>
        <taxon>Cytobacillus</taxon>
    </lineage>
</organism>
<dbReference type="Proteomes" id="UP001238088">
    <property type="component" value="Unassembled WGS sequence"/>
</dbReference>
<evidence type="ECO:0000313" key="1">
    <source>
        <dbReference type="EMBL" id="MDQ0271523.1"/>
    </source>
</evidence>
<reference evidence="1 2" key="1">
    <citation type="submission" date="2023-07" db="EMBL/GenBank/DDBJ databases">
        <title>Genomic Encyclopedia of Type Strains, Phase IV (KMG-IV): sequencing the most valuable type-strain genomes for metagenomic binning, comparative biology and taxonomic classification.</title>
        <authorList>
            <person name="Goeker M."/>
        </authorList>
    </citation>
    <scope>NUCLEOTIDE SEQUENCE [LARGE SCALE GENOMIC DNA]</scope>
    <source>
        <strain evidence="1 2">DSM 23494</strain>
    </source>
</reference>
<gene>
    <name evidence="1" type="ORF">J2S17_003411</name>
</gene>
<proteinExistence type="predicted"/>
<name>A0ABU0AJT4_9BACI</name>